<dbReference type="AlphaFoldDB" id="A0AAV4HL01"/>
<evidence type="ECO:0000313" key="2">
    <source>
        <dbReference type="EMBL" id="GFR98057.1"/>
    </source>
</evidence>
<feature type="region of interest" description="Disordered" evidence="1">
    <location>
        <begin position="70"/>
        <end position="95"/>
    </location>
</feature>
<organism evidence="2 3">
    <name type="scientific">Elysia marginata</name>
    <dbReference type="NCBI Taxonomy" id="1093978"/>
    <lineage>
        <taxon>Eukaryota</taxon>
        <taxon>Metazoa</taxon>
        <taxon>Spiralia</taxon>
        <taxon>Lophotrochozoa</taxon>
        <taxon>Mollusca</taxon>
        <taxon>Gastropoda</taxon>
        <taxon>Heterobranchia</taxon>
        <taxon>Euthyneura</taxon>
        <taxon>Panpulmonata</taxon>
        <taxon>Sacoglossa</taxon>
        <taxon>Placobranchoidea</taxon>
        <taxon>Plakobranchidae</taxon>
        <taxon>Elysia</taxon>
    </lineage>
</organism>
<dbReference type="EMBL" id="BMAT01002053">
    <property type="protein sequence ID" value="GFR98057.1"/>
    <property type="molecule type" value="Genomic_DNA"/>
</dbReference>
<evidence type="ECO:0000313" key="3">
    <source>
        <dbReference type="Proteomes" id="UP000762676"/>
    </source>
</evidence>
<proteinExistence type="predicted"/>
<comment type="caution">
    <text evidence="2">The sequence shown here is derived from an EMBL/GenBank/DDBJ whole genome shotgun (WGS) entry which is preliminary data.</text>
</comment>
<name>A0AAV4HL01_9GAST</name>
<gene>
    <name evidence="2" type="ORF">ElyMa_001009100</name>
</gene>
<feature type="region of interest" description="Disordered" evidence="1">
    <location>
        <begin position="26"/>
        <end position="58"/>
    </location>
</feature>
<reference evidence="2 3" key="1">
    <citation type="journal article" date="2021" name="Elife">
        <title>Chloroplast acquisition without the gene transfer in kleptoplastic sea slugs, Plakobranchus ocellatus.</title>
        <authorList>
            <person name="Maeda T."/>
            <person name="Takahashi S."/>
            <person name="Yoshida T."/>
            <person name="Shimamura S."/>
            <person name="Takaki Y."/>
            <person name="Nagai Y."/>
            <person name="Toyoda A."/>
            <person name="Suzuki Y."/>
            <person name="Arimoto A."/>
            <person name="Ishii H."/>
            <person name="Satoh N."/>
            <person name="Nishiyama T."/>
            <person name="Hasebe M."/>
            <person name="Maruyama T."/>
            <person name="Minagawa J."/>
            <person name="Obokata J."/>
            <person name="Shigenobu S."/>
        </authorList>
    </citation>
    <scope>NUCLEOTIDE SEQUENCE [LARGE SCALE GENOMIC DNA]</scope>
</reference>
<feature type="region of interest" description="Disordered" evidence="1">
    <location>
        <begin position="158"/>
        <end position="186"/>
    </location>
</feature>
<sequence>MEIPTGMLKCVSNSCAVYNEFLKSRQSSANTTKLNSNAPSENRPTGTSSNQRTVEKFNKKEKLLESLIQLKEEAEMSERTSNSKSSKKMDEADGQMIPDQLPVLHLTCSLASLSNIATTKRKKKPSDAGDADILQFLERREARKMEIREKELELRREELRQQRENDESEGKERDALLKALMALSQK</sequence>
<feature type="compositionally biased region" description="Basic and acidic residues" evidence="1">
    <location>
        <begin position="158"/>
        <end position="176"/>
    </location>
</feature>
<evidence type="ECO:0000256" key="1">
    <source>
        <dbReference type="SAM" id="MobiDB-lite"/>
    </source>
</evidence>
<accession>A0AAV4HL01</accession>
<keyword evidence="3" id="KW-1185">Reference proteome</keyword>
<feature type="compositionally biased region" description="Polar residues" evidence="1">
    <location>
        <begin position="26"/>
        <end position="52"/>
    </location>
</feature>
<protein>
    <submittedName>
        <fullName evidence="2">Uncharacterized protein</fullName>
    </submittedName>
</protein>
<dbReference type="Proteomes" id="UP000762676">
    <property type="component" value="Unassembled WGS sequence"/>
</dbReference>